<protein>
    <recommendedName>
        <fullName evidence="1">ATP-dependent Clp protease adapter protein ClpS</fullName>
    </recommendedName>
</protein>
<feature type="domain" description="Adaptor protein ClpS core" evidence="2">
    <location>
        <begin position="38"/>
        <end position="106"/>
    </location>
</feature>
<dbReference type="GO" id="GO:0030163">
    <property type="term" value="P:protein catabolic process"/>
    <property type="evidence" value="ECO:0007669"/>
    <property type="project" value="InterPro"/>
</dbReference>
<dbReference type="NCBIfam" id="NF009563">
    <property type="entry name" value="PRK13019.1-3"/>
    <property type="match status" value="1"/>
</dbReference>
<dbReference type="RefSeq" id="WP_011613186.1">
    <property type="nucleotide sequence ID" value="NC_008312.1"/>
</dbReference>
<dbReference type="PANTHER" id="PTHR33473">
    <property type="entry name" value="ATP-DEPENDENT CLP PROTEASE ADAPTER PROTEIN CLPS1, CHLOROPLASTIC"/>
    <property type="match status" value="1"/>
</dbReference>
<name>Q10Y18_TRIEI</name>
<accession>Q10Y18</accession>
<dbReference type="Pfam" id="PF02617">
    <property type="entry name" value="ClpS"/>
    <property type="match status" value="1"/>
</dbReference>
<organism evidence="3">
    <name type="scientific">Trichodesmium erythraeum (strain IMS101)</name>
    <dbReference type="NCBI Taxonomy" id="203124"/>
    <lineage>
        <taxon>Bacteria</taxon>
        <taxon>Bacillati</taxon>
        <taxon>Cyanobacteriota</taxon>
        <taxon>Cyanophyceae</taxon>
        <taxon>Oscillatoriophycideae</taxon>
        <taxon>Oscillatoriales</taxon>
        <taxon>Microcoleaceae</taxon>
        <taxon>Trichodesmium</taxon>
    </lineage>
</organism>
<dbReference type="HOGENOM" id="CLU_134083_0_0_3"/>
<evidence type="ECO:0000256" key="1">
    <source>
        <dbReference type="HAMAP-Rule" id="MF_00302"/>
    </source>
</evidence>
<keyword evidence="3" id="KW-0645">Protease</keyword>
<sequence>MSLGISIIGIIENIAVRGGASSPTTLAPKKDSQVVNKPYPNYKVIVLNDDVNTFKHVAECLQKYIPGMTSDRAWELTYQVHNEGQAIVWVGPLEQAELYHQQLSRAGLTMAPLEKA</sequence>
<reference evidence="3" key="1">
    <citation type="submission" date="2006-06" db="EMBL/GenBank/DDBJ databases">
        <title>Complete sequence of Trichodesmium erythraeum IMS101.</title>
        <authorList>
            <consortium name="US DOE Joint Genome Institute"/>
            <person name="Copeland A."/>
            <person name="Lucas S."/>
            <person name="Lapidus A."/>
            <person name="Barry K."/>
            <person name="Detter J.C."/>
            <person name="Glavina del Rio T."/>
            <person name="Hammon N."/>
            <person name="Israni S."/>
            <person name="Dalin E."/>
            <person name="Tice H."/>
            <person name="Pitluck S."/>
            <person name="Kiss H."/>
            <person name="Munk A.C."/>
            <person name="Brettin T."/>
            <person name="Bruce D."/>
            <person name="Han C."/>
            <person name="Tapia R."/>
            <person name="Gilna P."/>
            <person name="Schmutz J."/>
            <person name="Larimer F."/>
            <person name="Land M."/>
            <person name="Hauser L."/>
            <person name="Kyrpides N."/>
            <person name="Kim E."/>
            <person name="Richardson P."/>
        </authorList>
    </citation>
    <scope>NUCLEOTIDE SEQUENCE [LARGE SCALE GENOMIC DNA]</scope>
    <source>
        <strain evidence="3">IMS101</strain>
    </source>
</reference>
<dbReference type="EMBL" id="CP000393">
    <property type="protein sequence ID" value="ABG52856.1"/>
    <property type="molecule type" value="Genomic_DNA"/>
</dbReference>
<comment type="function">
    <text evidence="1">Involved in the modulation of the specificity of the ClpAP-mediated ATP-dependent protein degradation.</text>
</comment>
<comment type="similarity">
    <text evidence="1">Belongs to the ClpS family.</text>
</comment>
<dbReference type="OrthoDB" id="9796933at2"/>
<evidence type="ECO:0000313" key="3">
    <source>
        <dbReference type="EMBL" id="ABG52856.1"/>
    </source>
</evidence>
<proteinExistence type="inferred from homology"/>
<dbReference type="InterPro" id="IPR022935">
    <property type="entry name" value="ClpS"/>
</dbReference>
<dbReference type="GO" id="GO:0008233">
    <property type="term" value="F:peptidase activity"/>
    <property type="evidence" value="ECO:0007669"/>
    <property type="project" value="UniProtKB-KW"/>
</dbReference>
<comment type="subunit">
    <text evidence="1">Binds to the N-terminal domain of the chaperone ClpA.</text>
</comment>
<dbReference type="HAMAP" id="MF_00302">
    <property type="entry name" value="ClpS"/>
    <property type="match status" value="1"/>
</dbReference>
<gene>
    <name evidence="1" type="primary">clpS</name>
    <name evidence="3" type="ordered locus">Tery_3811</name>
</gene>
<dbReference type="PANTHER" id="PTHR33473:SF3">
    <property type="entry name" value="ATP-DEPENDENT CLP PROTEASE ADAPTER PROTEIN CLPS"/>
    <property type="match status" value="1"/>
</dbReference>
<dbReference type="Gene3D" id="3.30.1390.10">
    <property type="match status" value="1"/>
</dbReference>
<dbReference type="InterPro" id="IPR003769">
    <property type="entry name" value="ClpS_core"/>
</dbReference>
<keyword evidence="3" id="KW-0378">Hydrolase</keyword>
<dbReference type="GO" id="GO:0006508">
    <property type="term" value="P:proteolysis"/>
    <property type="evidence" value="ECO:0007669"/>
    <property type="project" value="UniProtKB-UniRule"/>
</dbReference>
<dbReference type="eggNOG" id="COG2127">
    <property type="taxonomic scope" value="Bacteria"/>
</dbReference>
<dbReference type="STRING" id="203124.Tery_3811"/>
<evidence type="ECO:0000259" key="2">
    <source>
        <dbReference type="Pfam" id="PF02617"/>
    </source>
</evidence>
<dbReference type="SUPFAM" id="SSF54736">
    <property type="entry name" value="ClpS-like"/>
    <property type="match status" value="1"/>
</dbReference>
<dbReference type="KEGG" id="ter:Tery_3811"/>
<dbReference type="InterPro" id="IPR014719">
    <property type="entry name" value="Ribosomal_bL12_C/ClpS-like"/>
</dbReference>
<dbReference type="AlphaFoldDB" id="Q10Y18"/>